<keyword evidence="2" id="KW-1185">Reference proteome</keyword>
<dbReference type="EMBL" id="JAEKPD010000028">
    <property type="protein sequence ID" value="MBJ3764508.1"/>
    <property type="molecule type" value="Genomic_DNA"/>
</dbReference>
<dbReference type="Pfam" id="PF07370">
    <property type="entry name" value="DUF1489"/>
    <property type="match status" value="1"/>
</dbReference>
<dbReference type="RefSeq" id="WP_198917680.1">
    <property type="nucleotide sequence ID" value="NZ_JAEKPD010000028.1"/>
</dbReference>
<evidence type="ECO:0000313" key="1">
    <source>
        <dbReference type="EMBL" id="MBJ3764508.1"/>
    </source>
</evidence>
<proteinExistence type="predicted"/>
<sequence>MTAKLHMLKLSVGSESIEQLVDWQQRRSKQRRDGHYYHITRMWPKREAELLDGGSIYWVIQGVILARQRILGFDEIIGDDGIRRCALSLAPEIVRTEATPKRPFQGWRYLKPEDAPADLGRARADEADLPPKLMAALAEIGVR</sequence>
<organism evidence="1 2">
    <name type="scientific">Palleronia pontilimi</name>
    <dbReference type="NCBI Taxonomy" id="1964209"/>
    <lineage>
        <taxon>Bacteria</taxon>
        <taxon>Pseudomonadati</taxon>
        <taxon>Pseudomonadota</taxon>
        <taxon>Alphaproteobacteria</taxon>
        <taxon>Rhodobacterales</taxon>
        <taxon>Roseobacteraceae</taxon>
        <taxon>Palleronia</taxon>
    </lineage>
</organism>
<dbReference type="AlphaFoldDB" id="A0A934ME12"/>
<protein>
    <submittedName>
        <fullName evidence="1">DUF1489 domain-containing protein</fullName>
    </submittedName>
</protein>
<accession>A0A934ME12</accession>
<evidence type="ECO:0000313" key="2">
    <source>
        <dbReference type="Proteomes" id="UP000642488"/>
    </source>
</evidence>
<dbReference type="Proteomes" id="UP000642488">
    <property type="component" value="Unassembled WGS sequence"/>
</dbReference>
<comment type="caution">
    <text evidence="1">The sequence shown here is derived from an EMBL/GenBank/DDBJ whole genome shotgun (WGS) entry which is preliminary data.</text>
</comment>
<dbReference type="InterPro" id="IPR008320">
    <property type="entry name" value="UCP032025"/>
</dbReference>
<reference evidence="1" key="1">
    <citation type="submission" date="2020-12" db="EMBL/GenBank/DDBJ databases">
        <title>Bacterial taxonomy.</title>
        <authorList>
            <person name="Pan X."/>
        </authorList>
    </citation>
    <scope>NUCLEOTIDE SEQUENCE</scope>
    <source>
        <strain evidence="1">KCTC 52957</strain>
    </source>
</reference>
<gene>
    <name evidence="1" type="ORF">ILP92_17365</name>
</gene>
<dbReference type="PIRSF" id="PIRSF032025">
    <property type="entry name" value="UCP032025"/>
    <property type="match status" value="1"/>
</dbReference>
<name>A0A934ME12_9RHOB</name>